<dbReference type="Pfam" id="PF13460">
    <property type="entry name" value="NAD_binding_10"/>
    <property type="match status" value="1"/>
</dbReference>
<sequence length="287" mass="31115">MSIKNQKKQSSKILVVGATGKVGRQVLKNLIDLGETVRASSRNPQTANFPAAVEAVTFDLERPQTFTSALEGVNKVFLYANNGAIQDFANSAILSSVEHIVLLSSSSVISGDANNFLVQRHLAAEQAIIESGIPFTFLRPGAFSANTLLWRHQIIQANKVRFAYPLAETAPIHEFDIAAVAAKVLTTPGYEGQSPLLTGPESLTQHGQLELISDAIDKKLVFEELEPDEALASMSKNMPPAYANILLKVMKDRVGIPAKISSAVEEITGIPPKNFSTWAQENSMLFQ</sequence>
<dbReference type="OrthoDB" id="9780595at2"/>
<dbReference type="InterPro" id="IPR016040">
    <property type="entry name" value="NAD(P)-bd_dom"/>
</dbReference>
<dbReference type="SUPFAM" id="SSF51735">
    <property type="entry name" value="NAD(P)-binding Rossmann-fold domains"/>
    <property type="match status" value="1"/>
</dbReference>
<evidence type="ECO:0000313" key="3">
    <source>
        <dbReference type="Proteomes" id="UP000198942"/>
    </source>
</evidence>
<dbReference type="Proteomes" id="UP000198942">
    <property type="component" value="Unassembled WGS sequence"/>
</dbReference>
<name>A0A1H8D1S1_9SPHI</name>
<dbReference type="AlphaFoldDB" id="A0A1H8D1S1"/>
<dbReference type="STRING" id="551995.SAMN05192574_102144"/>
<dbReference type="RefSeq" id="WP_091209016.1">
    <property type="nucleotide sequence ID" value="NZ_FOCL01000002.1"/>
</dbReference>
<organism evidence="2 3">
    <name type="scientific">Mucilaginibacter gossypiicola</name>
    <dbReference type="NCBI Taxonomy" id="551995"/>
    <lineage>
        <taxon>Bacteria</taxon>
        <taxon>Pseudomonadati</taxon>
        <taxon>Bacteroidota</taxon>
        <taxon>Sphingobacteriia</taxon>
        <taxon>Sphingobacteriales</taxon>
        <taxon>Sphingobacteriaceae</taxon>
        <taxon>Mucilaginibacter</taxon>
    </lineage>
</organism>
<feature type="domain" description="NAD(P)-binding" evidence="1">
    <location>
        <begin position="17"/>
        <end position="188"/>
    </location>
</feature>
<proteinExistence type="predicted"/>
<dbReference type="InterPro" id="IPR051604">
    <property type="entry name" value="Ergot_Alk_Oxidoreductase"/>
</dbReference>
<evidence type="ECO:0000313" key="2">
    <source>
        <dbReference type="EMBL" id="SEN00437.1"/>
    </source>
</evidence>
<protein>
    <submittedName>
        <fullName evidence="2">Uncharacterized conserved protein YbjT, contains NAD(P)-binding and DUF2867 domains</fullName>
    </submittedName>
</protein>
<dbReference type="Gene3D" id="3.40.50.720">
    <property type="entry name" value="NAD(P)-binding Rossmann-like Domain"/>
    <property type="match status" value="1"/>
</dbReference>
<keyword evidence="3" id="KW-1185">Reference proteome</keyword>
<gene>
    <name evidence="2" type="ORF">SAMN05192574_102144</name>
</gene>
<dbReference type="EMBL" id="FOCL01000002">
    <property type="protein sequence ID" value="SEN00437.1"/>
    <property type="molecule type" value="Genomic_DNA"/>
</dbReference>
<evidence type="ECO:0000259" key="1">
    <source>
        <dbReference type="Pfam" id="PF13460"/>
    </source>
</evidence>
<reference evidence="3" key="1">
    <citation type="submission" date="2016-10" db="EMBL/GenBank/DDBJ databases">
        <authorList>
            <person name="Varghese N."/>
            <person name="Submissions S."/>
        </authorList>
    </citation>
    <scope>NUCLEOTIDE SEQUENCE [LARGE SCALE GENOMIC DNA]</scope>
    <source>
        <strain evidence="3">Gh-48</strain>
    </source>
</reference>
<dbReference type="InterPro" id="IPR036291">
    <property type="entry name" value="NAD(P)-bd_dom_sf"/>
</dbReference>
<dbReference type="PANTHER" id="PTHR43162:SF1">
    <property type="entry name" value="PRESTALK A DIFFERENTIATION PROTEIN A"/>
    <property type="match status" value="1"/>
</dbReference>
<dbReference type="Gene3D" id="3.90.25.10">
    <property type="entry name" value="UDP-galactose 4-epimerase, domain 1"/>
    <property type="match status" value="1"/>
</dbReference>
<accession>A0A1H8D1S1</accession>
<dbReference type="PANTHER" id="PTHR43162">
    <property type="match status" value="1"/>
</dbReference>